<dbReference type="InterPro" id="IPR007853">
    <property type="entry name" value="Znf_DNL-typ"/>
</dbReference>
<dbReference type="InterPro" id="IPR024158">
    <property type="entry name" value="Mt_import_TIM15"/>
</dbReference>
<sequence>MISLGRSSLTAKRLYQFLNVRRGAELKPFIFHIFGNYSQTSILFTLRSKFHSIPKNNTAKEQSIHADFDHQVSSKANGNEPIETPRDEYELTFTCQPCGARSTHRISKQGYHHGSVLVSCPNCKNRHVISDQLKIFGDKITNIEDLLREQGHYVQKGTLSEDGAFELWADGNRNKRTAK</sequence>
<dbReference type="PANTHER" id="PTHR20922:SF13">
    <property type="entry name" value="DNL-TYPE ZINC FINGER PROTEIN"/>
    <property type="match status" value="1"/>
</dbReference>
<dbReference type="GO" id="GO:0050821">
    <property type="term" value="P:protein stabilization"/>
    <property type="evidence" value="ECO:0007669"/>
    <property type="project" value="TreeGrafter"/>
</dbReference>
<protein>
    <submittedName>
        <fullName evidence="6">Putative dnl zinc finger domain-containing protein</fullName>
    </submittedName>
</protein>
<keyword evidence="1" id="KW-0479">Metal-binding</keyword>
<evidence type="ECO:0000256" key="1">
    <source>
        <dbReference type="ARBA" id="ARBA00022723"/>
    </source>
</evidence>
<dbReference type="GO" id="GO:0030150">
    <property type="term" value="P:protein import into mitochondrial matrix"/>
    <property type="evidence" value="ECO:0007669"/>
    <property type="project" value="TreeGrafter"/>
</dbReference>
<dbReference type="GO" id="GO:0005739">
    <property type="term" value="C:mitochondrion"/>
    <property type="evidence" value="ECO:0007669"/>
    <property type="project" value="TreeGrafter"/>
</dbReference>
<feature type="domain" description="DNL-type" evidence="5">
    <location>
        <begin position="84"/>
        <end position="179"/>
    </location>
</feature>
<dbReference type="GO" id="GO:0051087">
    <property type="term" value="F:protein-folding chaperone binding"/>
    <property type="evidence" value="ECO:0007669"/>
    <property type="project" value="TreeGrafter"/>
</dbReference>
<dbReference type="HOGENOM" id="CLU_093902_6_1_1"/>
<dbReference type="GO" id="GO:0008270">
    <property type="term" value="F:zinc ion binding"/>
    <property type="evidence" value="ECO:0007669"/>
    <property type="project" value="UniProtKB-KW"/>
</dbReference>
<evidence type="ECO:0000313" key="6">
    <source>
        <dbReference type="EMBL" id="KHJ35333.1"/>
    </source>
</evidence>
<keyword evidence="7" id="KW-1185">Reference proteome</keyword>
<dbReference type="Pfam" id="PF05180">
    <property type="entry name" value="zf-DNL"/>
    <property type="match status" value="1"/>
</dbReference>
<evidence type="ECO:0000259" key="5">
    <source>
        <dbReference type="PROSITE" id="PS51501"/>
    </source>
</evidence>
<dbReference type="STRING" id="52586.A0A0B1PAT0"/>
<accession>A0A0B1PAT0</accession>
<gene>
    <name evidence="6" type="ORF">EV44_g1910</name>
</gene>
<dbReference type="PROSITE" id="PS51501">
    <property type="entry name" value="ZF_DNL"/>
    <property type="match status" value="1"/>
</dbReference>
<evidence type="ECO:0000256" key="4">
    <source>
        <dbReference type="PROSITE-ProRule" id="PRU00834"/>
    </source>
</evidence>
<dbReference type="AlphaFoldDB" id="A0A0B1PAT0"/>
<evidence type="ECO:0000313" key="7">
    <source>
        <dbReference type="Proteomes" id="UP000030854"/>
    </source>
</evidence>
<dbReference type="Proteomes" id="UP000030854">
    <property type="component" value="Unassembled WGS sequence"/>
</dbReference>
<evidence type="ECO:0000256" key="2">
    <source>
        <dbReference type="ARBA" id="ARBA00022771"/>
    </source>
</evidence>
<dbReference type="EMBL" id="JNVN01000432">
    <property type="protein sequence ID" value="KHJ35333.1"/>
    <property type="molecule type" value="Genomic_DNA"/>
</dbReference>
<keyword evidence="2 4" id="KW-0863">Zinc-finger</keyword>
<reference evidence="6 7" key="1">
    <citation type="journal article" date="2014" name="BMC Genomics">
        <title>Adaptive genomic structural variation in the grape powdery mildew pathogen, Erysiphe necator.</title>
        <authorList>
            <person name="Jones L."/>
            <person name="Riaz S."/>
            <person name="Morales-Cruz A."/>
            <person name="Amrine K.C."/>
            <person name="McGuire B."/>
            <person name="Gubler W.D."/>
            <person name="Walker M.A."/>
            <person name="Cantu D."/>
        </authorList>
    </citation>
    <scope>NUCLEOTIDE SEQUENCE [LARGE SCALE GENOMIC DNA]</scope>
    <source>
        <strain evidence="7">c</strain>
    </source>
</reference>
<keyword evidence="3" id="KW-0862">Zinc</keyword>
<dbReference type="PANTHER" id="PTHR20922">
    <property type="entry name" value="DNL-TYPE ZINC FINGER PROTEIN"/>
    <property type="match status" value="1"/>
</dbReference>
<dbReference type="GO" id="GO:0006457">
    <property type="term" value="P:protein folding"/>
    <property type="evidence" value="ECO:0007669"/>
    <property type="project" value="TreeGrafter"/>
</dbReference>
<name>A0A0B1PAT0_UNCNE</name>
<organism evidence="6 7">
    <name type="scientific">Uncinula necator</name>
    <name type="common">Grape powdery mildew</name>
    <dbReference type="NCBI Taxonomy" id="52586"/>
    <lineage>
        <taxon>Eukaryota</taxon>
        <taxon>Fungi</taxon>
        <taxon>Dikarya</taxon>
        <taxon>Ascomycota</taxon>
        <taxon>Pezizomycotina</taxon>
        <taxon>Leotiomycetes</taxon>
        <taxon>Erysiphales</taxon>
        <taxon>Erysiphaceae</taxon>
        <taxon>Erysiphe</taxon>
    </lineage>
</organism>
<evidence type="ECO:0000256" key="3">
    <source>
        <dbReference type="ARBA" id="ARBA00022833"/>
    </source>
</evidence>
<proteinExistence type="predicted"/>
<comment type="caution">
    <text evidence="6">The sequence shown here is derived from an EMBL/GenBank/DDBJ whole genome shotgun (WGS) entry which is preliminary data.</text>
</comment>